<evidence type="ECO:0000313" key="2">
    <source>
        <dbReference type="Proteomes" id="UP001162131"/>
    </source>
</evidence>
<evidence type="ECO:0008006" key="3">
    <source>
        <dbReference type="Google" id="ProtNLM"/>
    </source>
</evidence>
<accession>A0AAU9IJZ1</accession>
<proteinExistence type="predicted"/>
<dbReference type="EMBL" id="CAJZBQ010000012">
    <property type="protein sequence ID" value="CAG9314792.1"/>
    <property type="molecule type" value="Genomic_DNA"/>
</dbReference>
<reference evidence="1" key="1">
    <citation type="submission" date="2021-09" db="EMBL/GenBank/DDBJ databases">
        <authorList>
            <consortium name="AG Swart"/>
            <person name="Singh M."/>
            <person name="Singh A."/>
            <person name="Seah K."/>
            <person name="Emmerich C."/>
        </authorList>
    </citation>
    <scope>NUCLEOTIDE SEQUENCE</scope>
    <source>
        <strain evidence="1">ATCC30299</strain>
    </source>
</reference>
<protein>
    <recommendedName>
        <fullName evidence="3">Maturase K</fullName>
    </recommendedName>
</protein>
<keyword evidence="2" id="KW-1185">Reference proteome</keyword>
<dbReference type="Proteomes" id="UP001162131">
    <property type="component" value="Unassembled WGS sequence"/>
</dbReference>
<dbReference type="AlphaFoldDB" id="A0AAU9IJZ1"/>
<comment type="caution">
    <text evidence="1">The sequence shown here is derived from an EMBL/GenBank/DDBJ whole genome shotgun (WGS) entry which is preliminary data.</text>
</comment>
<evidence type="ECO:0000313" key="1">
    <source>
        <dbReference type="EMBL" id="CAG9314792.1"/>
    </source>
</evidence>
<organism evidence="1 2">
    <name type="scientific">Blepharisma stoltei</name>
    <dbReference type="NCBI Taxonomy" id="1481888"/>
    <lineage>
        <taxon>Eukaryota</taxon>
        <taxon>Sar</taxon>
        <taxon>Alveolata</taxon>
        <taxon>Ciliophora</taxon>
        <taxon>Postciliodesmatophora</taxon>
        <taxon>Heterotrichea</taxon>
        <taxon>Heterotrichida</taxon>
        <taxon>Blepharismidae</taxon>
        <taxon>Blepharisma</taxon>
    </lineage>
</organism>
<name>A0AAU9IJZ1_9CILI</name>
<sequence length="108" mass="12877">MSQIKFNLRLYVNAWLLNCTYIRFRHLLHRTNLKGYHIFEIIVNILLTKIALKQELRVIKYALKSLTQNNSESFKGVTSDMIHQASKIWPRFMIIRFLSYTSPIISVY</sequence>
<gene>
    <name evidence="1" type="ORF">BSTOLATCC_MIC11787</name>
</gene>